<evidence type="ECO:0000256" key="6">
    <source>
        <dbReference type="ARBA" id="ARBA00022552"/>
    </source>
</evidence>
<dbReference type="InterPro" id="IPR004573">
    <property type="entry name" value="rRNA_ssu_MeTfrase_B"/>
</dbReference>
<feature type="binding site" evidence="14">
    <location>
        <position position="306"/>
    </location>
    <ligand>
        <name>S-adenosyl-L-methionine</name>
        <dbReference type="ChEBI" id="CHEBI:59789"/>
    </ligand>
</feature>
<dbReference type="InterPro" id="IPR018314">
    <property type="entry name" value="RsmB/NOL1/NOP2-like_CS"/>
</dbReference>
<keyword evidence="8 14" id="KW-0808">Transferase</keyword>
<evidence type="ECO:0000256" key="2">
    <source>
        <dbReference type="ARBA" id="ARBA00004496"/>
    </source>
</evidence>
<keyword evidence="5" id="KW-0963">Cytoplasm</keyword>
<dbReference type="InterPro" id="IPR029063">
    <property type="entry name" value="SAM-dependent_MTases_sf"/>
</dbReference>
<comment type="function">
    <text evidence="1">Specifically methylates the cytosine at position 967 (m5C967) of 16S rRNA.</text>
</comment>
<dbReference type="InterPro" id="IPR023267">
    <property type="entry name" value="RCMT"/>
</dbReference>
<dbReference type="PROSITE" id="PS01153">
    <property type="entry name" value="NOL1_NOP2_SUN"/>
    <property type="match status" value="1"/>
</dbReference>
<dbReference type="RefSeq" id="WP_182667969.1">
    <property type="nucleotide sequence ID" value="NZ_JACHTE010000001.1"/>
</dbReference>
<comment type="similarity">
    <text evidence="3 14">Belongs to the class I-like SAM-binding methyltransferase superfamily. RsmB/NOP family.</text>
</comment>
<comment type="caution">
    <text evidence="16">The sequence shown here is derived from an EMBL/GenBank/DDBJ whole genome shotgun (WGS) entry which is preliminary data.</text>
</comment>
<dbReference type="EMBL" id="JACHTE010000001">
    <property type="protein sequence ID" value="MBB1087190.1"/>
    <property type="molecule type" value="Genomic_DNA"/>
</dbReference>
<evidence type="ECO:0000256" key="4">
    <source>
        <dbReference type="ARBA" id="ARBA00012140"/>
    </source>
</evidence>
<evidence type="ECO:0000256" key="8">
    <source>
        <dbReference type="ARBA" id="ARBA00022679"/>
    </source>
</evidence>
<evidence type="ECO:0000256" key="3">
    <source>
        <dbReference type="ARBA" id="ARBA00007494"/>
    </source>
</evidence>
<protein>
    <recommendedName>
        <fullName evidence="4">16S rRNA (cytosine(967)-C(5))-methyltransferase</fullName>
        <ecNumber evidence="4">2.1.1.176</ecNumber>
    </recommendedName>
    <alternativeName>
        <fullName evidence="11">16S rRNA m5C967 methyltransferase</fullName>
    </alternativeName>
    <alternativeName>
        <fullName evidence="12">rRNA (cytosine-C(5)-)-methyltransferase RsmB</fullName>
    </alternativeName>
</protein>
<feature type="binding site" evidence="14">
    <location>
        <begin position="255"/>
        <end position="261"/>
    </location>
    <ligand>
        <name>S-adenosyl-L-methionine</name>
        <dbReference type="ChEBI" id="CHEBI:59789"/>
    </ligand>
</feature>
<dbReference type="InterPro" id="IPR054728">
    <property type="entry name" value="RsmB-like_ferredoxin"/>
</dbReference>
<name>A0A7W3U239_9GAMM</name>
<evidence type="ECO:0000259" key="15">
    <source>
        <dbReference type="PROSITE" id="PS51686"/>
    </source>
</evidence>
<dbReference type="NCBIfam" id="TIGR00563">
    <property type="entry name" value="rsmB"/>
    <property type="match status" value="1"/>
</dbReference>
<comment type="catalytic activity">
    <reaction evidence="13">
        <text>cytidine(967) in 16S rRNA + S-adenosyl-L-methionine = 5-methylcytidine(967) in 16S rRNA + S-adenosyl-L-homocysteine + H(+)</text>
        <dbReference type="Rhea" id="RHEA:42748"/>
        <dbReference type="Rhea" id="RHEA-COMP:10219"/>
        <dbReference type="Rhea" id="RHEA-COMP:10220"/>
        <dbReference type="ChEBI" id="CHEBI:15378"/>
        <dbReference type="ChEBI" id="CHEBI:57856"/>
        <dbReference type="ChEBI" id="CHEBI:59789"/>
        <dbReference type="ChEBI" id="CHEBI:74483"/>
        <dbReference type="ChEBI" id="CHEBI:82748"/>
        <dbReference type="EC" id="2.1.1.176"/>
    </reaction>
</comment>
<gene>
    <name evidence="16" type="primary">rsmB</name>
    <name evidence="16" type="ORF">H4F99_01670</name>
</gene>
<feature type="active site" description="Nucleophile" evidence="14">
    <location>
        <position position="379"/>
    </location>
</feature>
<dbReference type="PANTHER" id="PTHR22807">
    <property type="entry name" value="NOP2 YEAST -RELATED NOL1/NOP2/FMU SUN DOMAIN-CONTAINING"/>
    <property type="match status" value="1"/>
</dbReference>
<dbReference type="Proteomes" id="UP000552587">
    <property type="component" value="Unassembled WGS sequence"/>
</dbReference>
<dbReference type="PRINTS" id="PR02008">
    <property type="entry name" value="RCMTFAMILY"/>
</dbReference>
<dbReference type="PROSITE" id="PS51686">
    <property type="entry name" value="SAM_MT_RSMB_NOP"/>
    <property type="match status" value="1"/>
</dbReference>
<reference evidence="16 17" key="1">
    <citation type="submission" date="2020-07" db="EMBL/GenBank/DDBJ databases">
        <authorList>
            <person name="Xu S."/>
            <person name="Li A."/>
        </authorList>
    </citation>
    <scope>NUCLEOTIDE SEQUENCE [LARGE SCALE GENOMIC DNA]</scope>
    <source>
        <strain evidence="16 17">SG-8</strain>
    </source>
</reference>
<evidence type="ECO:0000313" key="17">
    <source>
        <dbReference type="Proteomes" id="UP000552587"/>
    </source>
</evidence>
<dbReference type="GO" id="GO:0070475">
    <property type="term" value="P:rRNA base methylation"/>
    <property type="evidence" value="ECO:0007669"/>
    <property type="project" value="TreeGrafter"/>
</dbReference>
<evidence type="ECO:0000256" key="12">
    <source>
        <dbReference type="ARBA" id="ARBA00031088"/>
    </source>
</evidence>
<dbReference type="FunFam" id="3.40.50.150:FF:000022">
    <property type="entry name" value="Ribosomal RNA small subunit methyltransferase B"/>
    <property type="match status" value="1"/>
</dbReference>
<dbReference type="GO" id="GO:0005829">
    <property type="term" value="C:cytosol"/>
    <property type="evidence" value="ECO:0007669"/>
    <property type="project" value="TreeGrafter"/>
</dbReference>
<dbReference type="AlphaFoldDB" id="A0A7W3U239"/>
<dbReference type="CDD" id="cd02440">
    <property type="entry name" value="AdoMet_MTases"/>
    <property type="match status" value="1"/>
</dbReference>
<keyword evidence="7 14" id="KW-0489">Methyltransferase</keyword>
<feature type="domain" description="SAM-dependent MTase RsmB/NOP-type" evidence="15">
    <location>
        <begin position="165"/>
        <end position="437"/>
    </location>
</feature>
<keyword evidence="17" id="KW-1185">Reference proteome</keyword>
<dbReference type="InterPro" id="IPR035926">
    <property type="entry name" value="NusB-like_sf"/>
</dbReference>
<evidence type="ECO:0000256" key="13">
    <source>
        <dbReference type="ARBA" id="ARBA00047283"/>
    </source>
</evidence>
<dbReference type="SUPFAM" id="SSF48013">
    <property type="entry name" value="NusB-like"/>
    <property type="match status" value="1"/>
</dbReference>
<dbReference type="GO" id="GO:0003723">
    <property type="term" value="F:RNA binding"/>
    <property type="evidence" value="ECO:0007669"/>
    <property type="project" value="UniProtKB-UniRule"/>
</dbReference>
<dbReference type="Pfam" id="PF22458">
    <property type="entry name" value="RsmF-B_ferredox"/>
    <property type="match status" value="1"/>
</dbReference>
<dbReference type="EC" id="2.1.1.176" evidence="4"/>
<dbReference type="PANTHER" id="PTHR22807:SF61">
    <property type="entry name" value="NOL1_NOP2_SUN FAMILY PROTEIN _ ANTITERMINATION NUSB DOMAIN-CONTAINING PROTEIN"/>
    <property type="match status" value="1"/>
</dbReference>
<dbReference type="NCBIfam" id="NF008149">
    <property type="entry name" value="PRK10901.1"/>
    <property type="match status" value="1"/>
</dbReference>
<comment type="subcellular location">
    <subcellularLocation>
        <location evidence="2">Cytoplasm</location>
    </subcellularLocation>
</comment>
<dbReference type="Gene3D" id="1.10.940.10">
    <property type="entry name" value="NusB-like"/>
    <property type="match status" value="1"/>
</dbReference>
<feature type="binding site" evidence="14">
    <location>
        <position position="326"/>
    </location>
    <ligand>
        <name>S-adenosyl-L-methionine</name>
        <dbReference type="ChEBI" id="CHEBI:59789"/>
    </ligand>
</feature>
<evidence type="ECO:0000256" key="14">
    <source>
        <dbReference type="PROSITE-ProRule" id="PRU01023"/>
    </source>
</evidence>
<keyword evidence="6" id="KW-0698">rRNA processing</keyword>
<dbReference type="SUPFAM" id="SSF53335">
    <property type="entry name" value="S-adenosyl-L-methionine-dependent methyltransferases"/>
    <property type="match status" value="1"/>
</dbReference>
<dbReference type="InterPro" id="IPR001678">
    <property type="entry name" value="MeTrfase_RsmB-F_NOP2_dom"/>
</dbReference>
<dbReference type="InterPro" id="IPR006027">
    <property type="entry name" value="NusB_RsmB_TIM44"/>
</dbReference>
<dbReference type="InterPro" id="IPR049560">
    <property type="entry name" value="MeTrfase_RsmB-F_NOP2_cat"/>
</dbReference>
<proteinExistence type="inferred from homology"/>
<dbReference type="Gene3D" id="3.30.70.1170">
    <property type="entry name" value="Sun protein, domain 3"/>
    <property type="match status" value="1"/>
</dbReference>
<evidence type="ECO:0000256" key="11">
    <source>
        <dbReference type="ARBA" id="ARBA00030399"/>
    </source>
</evidence>
<sequence length="438" mass="46872">MIASSTGAPGAQPRAVAAGVLDAVFLRGRSLRVELARRLPTLDDPRDRALVETLCFAVLRQPARYEAALAQWMAKPPGRRDGELKMLLFVGFAQLDPLGLPAHAAVASTVEAARVLGRRHQAGLVNALLRRAQREGLPTLPPDTDWPDWLRERIRGDWPALAGSIFAESIAPAPLWLRVNRQQGSREAYRERLAAAGISALPDPTLADALRVEGTLAVTALPGFTAGAVSVQDASAQAVADALAPPAGGRVLDACAAPGGKTAHLLERDPSLRMTALDVDPKRLEAVEGTLKRLQLRGDIRLMAVDAASAKDDWWSGQPFDAVLLDAPCSATGIVRRQPDVRLHRRESDITALVKLQARLLDVLWQKLAPGGVLLYATCSILKAENAAQVEAFLARTPDARVDPLAERFGHASGPGRQRLPGEGGGDGFFYARLLKAA</sequence>
<dbReference type="Pfam" id="PF01029">
    <property type="entry name" value="NusB"/>
    <property type="match status" value="1"/>
</dbReference>
<evidence type="ECO:0000256" key="9">
    <source>
        <dbReference type="ARBA" id="ARBA00022691"/>
    </source>
</evidence>
<evidence type="ECO:0000256" key="10">
    <source>
        <dbReference type="ARBA" id="ARBA00022884"/>
    </source>
</evidence>
<evidence type="ECO:0000313" key="16">
    <source>
        <dbReference type="EMBL" id="MBB1087190.1"/>
    </source>
</evidence>
<keyword evidence="10 14" id="KW-0694">RNA-binding</keyword>
<evidence type="ECO:0000256" key="1">
    <source>
        <dbReference type="ARBA" id="ARBA00002724"/>
    </source>
</evidence>
<dbReference type="FunFam" id="3.30.70.1170:FF:000002">
    <property type="entry name" value="Ribosomal RNA small subunit methyltransferase B"/>
    <property type="match status" value="1"/>
</dbReference>
<dbReference type="Gene3D" id="3.40.50.150">
    <property type="entry name" value="Vaccinia Virus protein VP39"/>
    <property type="match status" value="1"/>
</dbReference>
<evidence type="ECO:0000256" key="5">
    <source>
        <dbReference type="ARBA" id="ARBA00022490"/>
    </source>
</evidence>
<keyword evidence="9 14" id="KW-0949">S-adenosyl-L-methionine</keyword>
<dbReference type="Pfam" id="PF01189">
    <property type="entry name" value="Methyltr_RsmB-F"/>
    <property type="match status" value="1"/>
</dbReference>
<feature type="binding site" evidence="14">
    <location>
        <position position="278"/>
    </location>
    <ligand>
        <name>S-adenosyl-L-methionine</name>
        <dbReference type="ChEBI" id="CHEBI:59789"/>
    </ligand>
</feature>
<accession>A0A7W3U239</accession>
<organism evidence="16 17">
    <name type="scientific">Marilutibacter penaei</name>
    <dbReference type="NCBI Taxonomy" id="2759900"/>
    <lineage>
        <taxon>Bacteria</taxon>
        <taxon>Pseudomonadati</taxon>
        <taxon>Pseudomonadota</taxon>
        <taxon>Gammaproteobacteria</taxon>
        <taxon>Lysobacterales</taxon>
        <taxon>Lysobacteraceae</taxon>
        <taxon>Marilutibacter</taxon>
    </lineage>
</organism>
<evidence type="ECO:0000256" key="7">
    <source>
        <dbReference type="ARBA" id="ARBA00022603"/>
    </source>
</evidence>
<dbReference type="GO" id="GO:0006355">
    <property type="term" value="P:regulation of DNA-templated transcription"/>
    <property type="evidence" value="ECO:0007669"/>
    <property type="project" value="InterPro"/>
</dbReference>
<dbReference type="GO" id="GO:0009383">
    <property type="term" value="F:rRNA (cytosine-C5-)-methyltransferase activity"/>
    <property type="evidence" value="ECO:0007669"/>
    <property type="project" value="TreeGrafter"/>
</dbReference>